<accession>A0A0K1PF40</accession>
<reference evidence="1 2" key="1">
    <citation type="submission" date="2015-08" db="EMBL/GenBank/DDBJ databases">
        <authorList>
            <person name="Babu N.S."/>
            <person name="Beckwith C.J."/>
            <person name="Beseler K.G."/>
            <person name="Brison A."/>
            <person name="Carone J.V."/>
            <person name="Caskin T.P."/>
            <person name="Diamond M."/>
            <person name="Durham M.E."/>
            <person name="Foxe J.M."/>
            <person name="Go M."/>
            <person name="Henderson B.A."/>
            <person name="Jones I.B."/>
            <person name="McGettigan J.A."/>
            <person name="Micheletti S.J."/>
            <person name="Nasrallah M.E."/>
            <person name="Ortiz D."/>
            <person name="Piller C.R."/>
            <person name="Privatt S.R."/>
            <person name="Schneider S.L."/>
            <person name="Sharp S."/>
            <person name="Smith T.C."/>
            <person name="Stanton J.D."/>
            <person name="Ullery H.E."/>
            <person name="Wilson R.J."/>
            <person name="Serrano M.G."/>
            <person name="Buck G."/>
            <person name="Lee V."/>
            <person name="Wang Y."/>
            <person name="Carvalho R."/>
            <person name="Voegtly L."/>
            <person name="Shi R."/>
            <person name="Duckworth R."/>
            <person name="Johnson A."/>
            <person name="Loviza R."/>
            <person name="Walstead R."/>
            <person name="Shah Z."/>
            <person name="Kiflezghi M."/>
            <person name="Wade K."/>
            <person name="Ball S.L."/>
            <person name="Bradley K.W."/>
            <person name="Asai D.J."/>
            <person name="Bowman C.A."/>
            <person name="Russell D.A."/>
            <person name="Pope W.H."/>
            <person name="Jacobs-Sera D."/>
            <person name="Hendrix R.W."/>
            <person name="Hatfull G.F."/>
        </authorList>
    </citation>
    <scope>NUCLEOTIDE SEQUENCE [LARGE SCALE GENOMIC DNA]</scope>
    <source>
        <strain evidence="1 2">DSM 27710</strain>
    </source>
</reference>
<dbReference type="Gene3D" id="1.25.40.10">
    <property type="entry name" value="Tetratricopeptide repeat domain"/>
    <property type="match status" value="1"/>
</dbReference>
<keyword evidence="2" id="KW-1185">Reference proteome</keyword>
<dbReference type="InterPro" id="IPR011990">
    <property type="entry name" value="TPR-like_helical_dom_sf"/>
</dbReference>
<dbReference type="Proteomes" id="UP000055590">
    <property type="component" value="Chromosome"/>
</dbReference>
<evidence type="ECO:0008006" key="3">
    <source>
        <dbReference type="Google" id="ProtNLM"/>
    </source>
</evidence>
<dbReference type="EMBL" id="CP012332">
    <property type="protein sequence ID" value="AKU92127.1"/>
    <property type="molecule type" value="Genomic_DNA"/>
</dbReference>
<organism evidence="1 2">
    <name type="scientific">Vulgatibacter incomptus</name>
    <dbReference type="NCBI Taxonomy" id="1391653"/>
    <lineage>
        <taxon>Bacteria</taxon>
        <taxon>Pseudomonadati</taxon>
        <taxon>Myxococcota</taxon>
        <taxon>Myxococcia</taxon>
        <taxon>Myxococcales</taxon>
        <taxon>Cystobacterineae</taxon>
        <taxon>Vulgatibacteraceae</taxon>
        <taxon>Vulgatibacter</taxon>
    </lineage>
</organism>
<dbReference type="SUPFAM" id="SSF48452">
    <property type="entry name" value="TPR-like"/>
    <property type="match status" value="1"/>
</dbReference>
<evidence type="ECO:0000313" key="1">
    <source>
        <dbReference type="EMBL" id="AKU92127.1"/>
    </source>
</evidence>
<evidence type="ECO:0000313" key="2">
    <source>
        <dbReference type="Proteomes" id="UP000055590"/>
    </source>
</evidence>
<name>A0A0K1PF40_9BACT</name>
<dbReference type="AlphaFoldDB" id="A0A0K1PF40"/>
<sequence>MIAHALGRPQEAFESFRAALDKDDSNVRARLNLAALYRAYGYDRQAQAESAKVGAGAARLANDPGLIPGAVAEVK</sequence>
<dbReference type="KEGG" id="vin:AKJ08_2514"/>
<dbReference type="STRING" id="1391653.AKJ08_2514"/>
<protein>
    <recommendedName>
        <fullName evidence="3">Tetratricopeptide repeat protein</fullName>
    </recommendedName>
</protein>
<proteinExistence type="predicted"/>
<gene>
    <name evidence="1" type="ORF">AKJ08_2514</name>
</gene>